<evidence type="ECO:0000256" key="4">
    <source>
        <dbReference type="ARBA" id="ARBA00023242"/>
    </source>
</evidence>
<feature type="domain" description="Myb-like" evidence="6">
    <location>
        <begin position="135"/>
        <end position="182"/>
    </location>
</feature>
<keyword evidence="9" id="KW-1185">Reference proteome</keyword>
<evidence type="ECO:0000256" key="2">
    <source>
        <dbReference type="ARBA" id="ARBA00023125"/>
    </source>
</evidence>
<dbReference type="PANTHER" id="PTHR46621">
    <property type="entry name" value="SNRNA-ACTIVATING PROTEIN COMPLEX SUBUNIT 4"/>
    <property type="match status" value="1"/>
</dbReference>
<dbReference type="Pfam" id="PF00249">
    <property type="entry name" value="Myb_DNA-binding"/>
    <property type="match status" value="1"/>
</dbReference>
<comment type="caution">
    <text evidence="8">The sequence shown here is derived from an EMBL/GenBank/DDBJ whole genome shotgun (WGS) entry which is preliminary data.</text>
</comment>
<dbReference type="Proteomes" id="UP001642409">
    <property type="component" value="Unassembled WGS sequence"/>
</dbReference>
<gene>
    <name evidence="8" type="ORF">HINF_LOCUS70290</name>
</gene>
<evidence type="ECO:0000259" key="6">
    <source>
        <dbReference type="PROSITE" id="PS50090"/>
    </source>
</evidence>
<dbReference type="InterPro" id="IPR017930">
    <property type="entry name" value="Myb_dom"/>
</dbReference>
<evidence type="ECO:0000256" key="1">
    <source>
        <dbReference type="ARBA" id="ARBA00023015"/>
    </source>
</evidence>
<dbReference type="PANTHER" id="PTHR46621:SF1">
    <property type="entry name" value="SNRNA-ACTIVATING PROTEIN COMPLEX SUBUNIT 4"/>
    <property type="match status" value="1"/>
</dbReference>
<keyword evidence="1" id="KW-0805">Transcription regulation</keyword>
<evidence type="ECO:0000256" key="3">
    <source>
        <dbReference type="ARBA" id="ARBA00023163"/>
    </source>
</evidence>
<evidence type="ECO:0000313" key="8">
    <source>
        <dbReference type="EMBL" id="CAL6099874.1"/>
    </source>
</evidence>
<keyword evidence="4" id="KW-0539">Nucleus</keyword>
<proteinExistence type="predicted"/>
<keyword evidence="5" id="KW-1133">Transmembrane helix</keyword>
<organism evidence="8 9">
    <name type="scientific">Hexamita inflata</name>
    <dbReference type="NCBI Taxonomy" id="28002"/>
    <lineage>
        <taxon>Eukaryota</taxon>
        <taxon>Metamonada</taxon>
        <taxon>Diplomonadida</taxon>
        <taxon>Hexamitidae</taxon>
        <taxon>Hexamitinae</taxon>
        <taxon>Hexamita</taxon>
    </lineage>
</organism>
<evidence type="ECO:0000313" key="9">
    <source>
        <dbReference type="Proteomes" id="UP001642409"/>
    </source>
</evidence>
<keyword evidence="5" id="KW-0472">Membrane</keyword>
<dbReference type="SMART" id="SM00717">
    <property type="entry name" value="SANT"/>
    <property type="match status" value="2"/>
</dbReference>
<sequence>MTCNINDQLNVLLSNVLAKHIDQQNILLVKQYQNLDSINSIIIPNIDQLSVQMSQHVQYNNGTVNEVQQFVGIITRKSGNTWNIDEDQKLQQLMLSSKKYTWKVISQQLQTTVPRSKTNIKTPTMCMQRWTRVLNPIFIKGKWNIQEDYLLLKALKNTQIFARWYLIAKYVPGRTDVQVRQRTLQNCDWFVSHVLCKIIWTLFINFKMKENMHSISFCEILQSQVYILQLYFICYFVQLKTALDAVLFIIQFRAEKYQLKKLFHSNYELH</sequence>
<reference evidence="8 9" key="1">
    <citation type="submission" date="2024-07" db="EMBL/GenBank/DDBJ databases">
        <authorList>
            <person name="Akdeniz Z."/>
        </authorList>
    </citation>
    <scope>NUCLEOTIDE SEQUENCE [LARGE SCALE GENOMIC DNA]</scope>
</reference>
<dbReference type="EMBL" id="CAXDID020000524">
    <property type="protein sequence ID" value="CAL6099874.1"/>
    <property type="molecule type" value="Genomic_DNA"/>
</dbReference>
<keyword evidence="2" id="KW-0238">DNA-binding</keyword>
<feature type="domain" description="Myb-like" evidence="6">
    <location>
        <begin position="80"/>
        <end position="134"/>
    </location>
</feature>
<dbReference type="PROSITE" id="PS50090">
    <property type="entry name" value="MYB_LIKE"/>
    <property type="match status" value="2"/>
</dbReference>
<name>A0ABP1M4U9_9EUKA</name>
<dbReference type="SUPFAM" id="SSF46689">
    <property type="entry name" value="Homeodomain-like"/>
    <property type="match status" value="2"/>
</dbReference>
<evidence type="ECO:0000256" key="5">
    <source>
        <dbReference type="SAM" id="Phobius"/>
    </source>
</evidence>
<keyword evidence="5" id="KW-0812">Transmembrane</keyword>
<keyword evidence="3" id="KW-0804">Transcription</keyword>
<dbReference type="InterPro" id="IPR001005">
    <property type="entry name" value="SANT/Myb"/>
</dbReference>
<accession>A0ABP1M4U9</accession>
<dbReference type="InterPro" id="IPR009057">
    <property type="entry name" value="Homeodomain-like_sf"/>
</dbReference>
<protein>
    <submittedName>
        <fullName evidence="8">Myb-like_DNA-binding domain-containing protein</fullName>
    </submittedName>
</protein>
<feature type="transmembrane region" description="Helical" evidence="5">
    <location>
        <begin position="226"/>
        <end position="250"/>
    </location>
</feature>
<feature type="transmembrane region" description="Helical" evidence="5">
    <location>
        <begin position="189"/>
        <end position="206"/>
    </location>
</feature>
<feature type="domain" description="HTH myb-type" evidence="7">
    <location>
        <begin position="135"/>
        <end position="191"/>
    </location>
</feature>
<dbReference type="CDD" id="cd00167">
    <property type="entry name" value="SANT"/>
    <property type="match status" value="1"/>
</dbReference>
<dbReference type="InterPro" id="IPR051575">
    <property type="entry name" value="Myb-like_DNA-bd"/>
</dbReference>
<evidence type="ECO:0000259" key="7">
    <source>
        <dbReference type="PROSITE" id="PS51294"/>
    </source>
</evidence>
<dbReference type="PROSITE" id="PS51294">
    <property type="entry name" value="HTH_MYB"/>
    <property type="match status" value="1"/>
</dbReference>
<dbReference type="Gene3D" id="1.10.10.60">
    <property type="entry name" value="Homeodomain-like"/>
    <property type="match status" value="2"/>
</dbReference>